<dbReference type="Proteomes" id="UP000628984">
    <property type="component" value="Unassembled WGS sequence"/>
</dbReference>
<dbReference type="CDD" id="cd13589">
    <property type="entry name" value="PBP2_polyamine_RpCGA009"/>
    <property type="match status" value="1"/>
</dbReference>
<dbReference type="AlphaFoldDB" id="A0A918IN14"/>
<reference evidence="3" key="1">
    <citation type="journal article" date="2014" name="Int. J. Syst. Evol. Microbiol.">
        <title>Complete genome sequence of Corynebacterium casei LMG S-19264T (=DSM 44701T), isolated from a smear-ripened cheese.</title>
        <authorList>
            <consortium name="US DOE Joint Genome Institute (JGI-PGF)"/>
            <person name="Walter F."/>
            <person name="Albersmeier A."/>
            <person name="Kalinowski J."/>
            <person name="Ruckert C."/>
        </authorList>
    </citation>
    <scope>NUCLEOTIDE SEQUENCE</scope>
    <source>
        <strain evidence="3">KCTC 23714</strain>
    </source>
</reference>
<evidence type="ECO:0000256" key="1">
    <source>
        <dbReference type="ARBA" id="ARBA00022729"/>
    </source>
</evidence>
<dbReference type="SUPFAM" id="SSF53850">
    <property type="entry name" value="Periplasmic binding protein-like II"/>
    <property type="match status" value="1"/>
</dbReference>
<feature type="signal peptide" evidence="2">
    <location>
        <begin position="1"/>
        <end position="20"/>
    </location>
</feature>
<evidence type="ECO:0000313" key="4">
    <source>
        <dbReference type="Proteomes" id="UP000628984"/>
    </source>
</evidence>
<organism evidence="3 4">
    <name type="scientific">Gemmobacter lanyuensis</name>
    <dbReference type="NCBI Taxonomy" id="1054497"/>
    <lineage>
        <taxon>Bacteria</taxon>
        <taxon>Pseudomonadati</taxon>
        <taxon>Pseudomonadota</taxon>
        <taxon>Alphaproteobacteria</taxon>
        <taxon>Rhodobacterales</taxon>
        <taxon>Paracoccaceae</taxon>
        <taxon>Gemmobacter</taxon>
    </lineage>
</organism>
<dbReference type="Gene3D" id="3.40.190.10">
    <property type="entry name" value="Periplasmic binding protein-like II"/>
    <property type="match status" value="2"/>
</dbReference>
<comment type="caution">
    <text evidence="3">The sequence shown here is derived from an EMBL/GenBank/DDBJ whole genome shotgun (WGS) entry which is preliminary data.</text>
</comment>
<dbReference type="Pfam" id="PF13416">
    <property type="entry name" value="SBP_bac_8"/>
    <property type="match status" value="1"/>
</dbReference>
<protein>
    <submittedName>
        <fullName evidence="3">Spermidine/putrescine ABC transporter substrate-binding protein</fullName>
    </submittedName>
</protein>
<evidence type="ECO:0000256" key="2">
    <source>
        <dbReference type="SAM" id="SignalP"/>
    </source>
</evidence>
<evidence type="ECO:0000313" key="3">
    <source>
        <dbReference type="EMBL" id="GGW23360.1"/>
    </source>
</evidence>
<gene>
    <name evidence="3" type="ORF">GCM10011452_08000</name>
</gene>
<dbReference type="EMBL" id="BMYQ01000001">
    <property type="protein sequence ID" value="GGW23360.1"/>
    <property type="molecule type" value="Genomic_DNA"/>
</dbReference>
<keyword evidence="1 2" id="KW-0732">Signal</keyword>
<feature type="chain" id="PRO_5037939210" evidence="2">
    <location>
        <begin position="21"/>
        <end position="358"/>
    </location>
</feature>
<dbReference type="RefSeq" id="WP_189632497.1">
    <property type="nucleotide sequence ID" value="NZ_BMYQ01000001.1"/>
</dbReference>
<name>A0A918IN14_9RHOB</name>
<reference evidence="3" key="2">
    <citation type="submission" date="2020-09" db="EMBL/GenBank/DDBJ databases">
        <authorList>
            <person name="Sun Q."/>
            <person name="Kim S."/>
        </authorList>
    </citation>
    <scope>NUCLEOTIDE SEQUENCE</scope>
    <source>
        <strain evidence="3">KCTC 23714</strain>
    </source>
</reference>
<dbReference type="PANTHER" id="PTHR30222:SF2">
    <property type="entry name" value="ABC TRANSPORTER SUBSTRATE-BINDING PROTEIN"/>
    <property type="match status" value="1"/>
</dbReference>
<accession>A0A918IN14</accession>
<sequence>MKKILALTTAMTVVAFAASAETTLTVMSWGGAYGEAQTEGHVKPFIAKTGINTVMTDADNPAPVIKSQVEAGNVTIDVASVEYADAIRLCDEGLLEPIDAAALPAGADGTPAADDFLPGAVTECGVSTDVWANVFAYDSSKFPEGPTTAADFFDLEKFPGKRGLRKGAKAVLELALMGDGVPAAEVYDLLSTPEGLDRAFAKLDTIKKDVIWWEAGAQAPQLLADGEVAMTTAYNGRIFAAAINEGKPFQIVWDGQIYENEMYVVPKGAPNKDTAMQFIQFATSTEGLRGQAQHISYGPSRKSAMKEELIFKDGKTVMAPHLPTSPDNMKNALLTSADFWVDHDAELNERFNAWLAAN</sequence>
<dbReference type="PANTHER" id="PTHR30222">
    <property type="entry name" value="SPERMIDINE/PUTRESCINE-BINDING PERIPLASMIC PROTEIN"/>
    <property type="match status" value="1"/>
</dbReference>
<keyword evidence="4" id="KW-1185">Reference proteome</keyword>
<proteinExistence type="predicted"/>
<dbReference type="InterPro" id="IPR006059">
    <property type="entry name" value="SBP"/>
</dbReference>